<name>A0A1G9ZM10_9EURY</name>
<feature type="transmembrane region" description="Helical" evidence="1">
    <location>
        <begin position="164"/>
        <end position="187"/>
    </location>
</feature>
<dbReference type="EMBL" id="FNHL01000008">
    <property type="protein sequence ID" value="SDN22522.1"/>
    <property type="molecule type" value="Genomic_DNA"/>
</dbReference>
<dbReference type="Pfam" id="PF04854">
    <property type="entry name" value="DUF624"/>
    <property type="match status" value="1"/>
</dbReference>
<protein>
    <recommendedName>
        <fullName evidence="4">DUF4013 domain-containing protein</fullName>
    </recommendedName>
</protein>
<feature type="transmembrane region" description="Helical" evidence="1">
    <location>
        <begin position="81"/>
        <end position="102"/>
    </location>
</feature>
<dbReference type="AlphaFoldDB" id="A0A1G9ZM10"/>
<evidence type="ECO:0000256" key="1">
    <source>
        <dbReference type="SAM" id="Phobius"/>
    </source>
</evidence>
<keyword evidence="1" id="KW-0472">Membrane</keyword>
<proteinExistence type="predicted"/>
<dbReference type="RefSeq" id="WP_089699889.1">
    <property type="nucleotide sequence ID" value="NZ_FNHL01000008.1"/>
</dbReference>
<keyword evidence="3" id="KW-1185">Reference proteome</keyword>
<dbReference type="STRING" id="660521.SAMN04487949_3686"/>
<evidence type="ECO:0000313" key="3">
    <source>
        <dbReference type="Proteomes" id="UP000199451"/>
    </source>
</evidence>
<keyword evidence="1" id="KW-1133">Transmembrane helix</keyword>
<organism evidence="2 3">
    <name type="scientific">Halogranum gelatinilyticum</name>
    <dbReference type="NCBI Taxonomy" id="660521"/>
    <lineage>
        <taxon>Archaea</taxon>
        <taxon>Methanobacteriati</taxon>
        <taxon>Methanobacteriota</taxon>
        <taxon>Stenosarchaea group</taxon>
        <taxon>Halobacteria</taxon>
        <taxon>Halobacteriales</taxon>
        <taxon>Haloferacaceae</taxon>
    </lineage>
</organism>
<feature type="transmembrane region" description="Helical" evidence="1">
    <location>
        <begin position="108"/>
        <end position="133"/>
    </location>
</feature>
<dbReference type="InterPro" id="IPR006938">
    <property type="entry name" value="DUF624"/>
</dbReference>
<sequence>MANASVKRLGDGLSGTSRFVYNNSYWLVVISLAWTVSCLPVITIGPATLGAYTAIRELNSDRNRVNPTQVFRVVRRRAIPATVFGLLPPLFFGLSASYLYVLTLEFTILRLAIMVLTFYVGVYLSLVLVPTFVGLSQGQSGKDALRFGVQWVASNPTSSMTMGVLTLALLLTTTVFTVAFVLVYAGFAFSMQVRLVENTLS</sequence>
<dbReference type="Proteomes" id="UP000199451">
    <property type="component" value="Unassembled WGS sequence"/>
</dbReference>
<feature type="transmembrane region" description="Helical" evidence="1">
    <location>
        <begin position="25"/>
        <end position="55"/>
    </location>
</feature>
<accession>A0A1G9ZM10</accession>
<keyword evidence="1" id="KW-0812">Transmembrane</keyword>
<evidence type="ECO:0008006" key="4">
    <source>
        <dbReference type="Google" id="ProtNLM"/>
    </source>
</evidence>
<gene>
    <name evidence="2" type="ORF">SAMN04487949_3686</name>
</gene>
<dbReference type="OrthoDB" id="307496at2157"/>
<evidence type="ECO:0000313" key="2">
    <source>
        <dbReference type="EMBL" id="SDN22522.1"/>
    </source>
</evidence>
<reference evidence="3" key="1">
    <citation type="submission" date="2016-10" db="EMBL/GenBank/DDBJ databases">
        <authorList>
            <person name="Varghese N."/>
            <person name="Submissions S."/>
        </authorList>
    </citation>
    <scope>NUCLEOTIDE SEQUENCE [LARGE SCALE GENOMIC DNA]</scope>
    <source>
        <strain evidence="3">CGMCC 1.10119</strain>
    </source>
</reference>